<keyword evidence="3" id="KW-1185">Reference proteome</keyword>
<evidence type="ECO:0000256" key="1">
    <source>
        <dbReference type="SAM" id="MobiDB-lite"/>
    </source>
</evidence>
<evidence type="ECO:0000313" key="3">
    <source>
        <dbReference type="Proteomes" id="UP000059680"/>
    </source>
</evidence>
<reference evidence="3" key="1">
    <citation type="journal article" date="2005" name="Nature">
        <title>The map-based sequence of the rice genome.</title>
        <authorList>
            <consortium name="International rice genome sequencing project (IRGSP)"/>
            <person name="Matsumoto T."/>
            <person name="Wu J."/>
            <person name="Kanamori H."/>
            <person name="Katayose Y."/>
            <person name="Fujisawa M."/>
            <person name="Namiki N."/>
            <person name="Mizuno H."/>
            <person name="Yamamoto K."/>
            <person name="Antonio B.A."/>
            <person name="Baba T."/>
            <person name="Sakata K."/>
            <person name="Nagamura Y."/>
            <person name="Aoki H."/>
            <person name="Arikawa K."/>
            <person name="Arita K."/>
            <person name="Bito T."/>
            <person name="Chiden Y."/>
            <person name="Fujitsuka N."/>
            <person name="Fukunaka R."/>
            <person name="Hamada M."/>
            <person name="Harada C."/>
            <person name="Hayashi A."/>
            <person name="Hijishita S."/>
            <person name="Honda M."/>
            <person name="Hosokawa S."/>
            <person name="Ichikawa Y."/>
            <person name="Idonuma A."/>
            <person name="Iijima M."/>
            <person name="Ikeda M."/>
            <person name="Ikeno M."/>
            <person name="Ito K."/>
            <person name="Ito S."/>
            <person name="Ito T."/>
            <person name="Ito Y."/>
            <person name="Ito Y."/>
            <person name="Iwabuchi A."/>
            <person name="Kamiya K."/>
            <person name="Karasawa W."/>
            <person name="Kurita K."/>
            <person name="Katagiri S."/>
            <person name="Kikuta A."/>
            <person name="Kobayashi H."/>
            <person name="Kobayashi N."/>
            <person name="Machita K."/>
            <person name="Maehara T."/>
            <person name="Masukawa M."/>
            <person name="Mizubayashi T."/>
            <person name="Mukai Y."/>
            <person name="Nagasaki H."/>
            <person name="Nagata Y."/>
            <person name="Naito S."/>
            <person name="Nakashima M."/>
            <person name="Nakama Y."/>
            <person name="Nakamichi Y."/>
            <person name="Nakamura M."/>
            <person name="Meguro A."/>
            <person name="Negishi M."/>
            <person name="Ohta I."/>
            <person name="Ohta T."/>
            <person name="Okamoto M."/>
            <person name="Ono N."/>
            <person name="Saji S."/>
            <person name="Sakaguchi M."/>
            <person name="Sakai K."/>
            <person name="Shibata M."/>
            <person name="Shimokawa T."/>
            <person name="Song J."/>
            <person name="Takazaki Y."/>
            <person name="Terasawa K."/>
            <person name="Tsugane M."/>
            <person name="Tsuji K."/>
            <person name="Ueda S."/>
            <person name="Waki K."/>
            <person name="Yamagata H."/>
            <person name="Yamamoto M."/>
            <person name="Yamamoto S."/>
            <person name="Yamane H."/>
            <person name="Yoshiki S."/>
            <person name="Yoshihara R."/>
            <person name="Yukawa K."/>
            <person name="Zhong H."/>
            <person name="Yano M."/>
            <person name="Yuan Q."/>
            <person name="Ouyang S."/>
            <person name="Liu J."/>
            <person name="Jones K.M."/>
            <person name="Gansberger K."/>
            <person name="Moffat K."/>
            <person name="Hill J."/>
            <person name="Bera J."/>
            <person name="Fadrosh D."/>
            <person name="Jin S."/>
            <person name="Johri S."/>
            <person name="Kim M."/>
            <person name="Overton L."/>
            <person name="Reardon M."/>
            <person name="Tsitrin T."/>
            <person name="Vuong H."/>
            <person name="Weaver B."/>
            <person name="Ciecko A."/>
            <person name="Tallon L."/>
            <person name="Jackson J."/>
            <person name="Pai G."/>
            <person name="Aken S.V."/>
            <person name="Utterback T."/>
            <person name="Reidmuller S."/>
            <person name="Feldblyum T."/>
            <person name="Hsiao J."/>
            <person name="Zismann V."/>
            <person name="Iobst S."/>
            <person name="de Vazeille A.R."/>
            <person name="Buell C.R."/>
            <person name="Ying K."/>
            <person name="Li Y."/>
            <person name="Lu T."/>
            <person name="Huang Y."/>
            <person name="Zhao Q."/>
            <person name="Feng Q."/>
            <person name="Zhang L."/>
            <person name="Zhu J."/>
            <person name="Weng Q."/>
            <person name="Mu J."/>
            <person name="Lu Y."/>
            <person name="Fan D."/>
            <person name="Liu Y."/>
            <person name="Guan J."/>
            <person name="Zhang Y."/>
            <person name="Yu S."/>
            <person name="Liu X."/>
            <person name="Zhang Y."/>
            <person name="Hong G."/>
            <person name="Han B."/>
            <person name="Choisne N."/>
            <person name="Demange N."/>
            <person name="Orjeda G."/>
            <person name="Samain S."/>
            <person name="Cattolico L."/>
            <person name="Pelletier E."/>
            <person name="Couloux A."/>
            <person name="Segurens B."/>
            <person name="Wincker P."/>
            <person name="D'Hont A."/>
            <person name="Scarpelli C."/>
            <person name="Weissenbach J."/>
            <person name="Salanoubat M."/>
            <person name="Quetier F."/>
            <person name="Yu Y."/>
            <person name="Kim H.R."/>
            <person name="Rambo T."/>
            <person name="Currie J."/>
            <person name="Collura K."/>
            <person name="Luo M."/>
            <person name="Yang T."/>
            <person name="Ammiraju J.S.S."/>
            <person name="Engler F."/>
            <person name="Soderlund C."/>
            <person name="Wing R.A."/>
            <person name="Palmer L.E."/>
            <person name="de la Bastide M."/>
            <person name="Spiegel L."/>
            <person name="Nascimento L."/>
            <person name="Zutavern T."/>
            <person name="O'Shaughnessy A."/>
            <person name="Dike S."/>
            <person name="Dedhia N."/>
            <person name="Preston R."/>
            <person name="Balija V."/>
            <person name="McCombie W.R."/>
            <person name="Chow T."/>
            <person name="Chen H."/>
            <person name="Chung M."/>
            <person name="Chen C."/>
            <person name="Shaw J."/>
            <person name="Wu H."/>
            <person name="Hsiao K."/>
            <person name="Chao Y."/>
            <person name="Chu M."/>
            <person name="Cheng C."/>
            <person name="Hour A."/>
            <person name="Lee P."/>
            <person name="Lin S."/>
            <person name="Lin Y."/>
            <person name="Liou J."/>
            <person name="Liu S."/>
            <person name="Hsing Y."/>
            <person name="Raghuvanshi S."/>
            <person name="Mohanty A."/>
            <person name="Bharti A.K."/>
            <person name="Gaur A."/>
            <person name="Gupta V."/>
            <person name="Kumar D."/>
            <person name="Ravi V."/>
            <person name="Vij S."/>
            <person name="Kapur A."/>
            <person name="Khurana P."/>
            <person name="Khurana P."/>
            <person name="Khurana J.P."/>
            <person name="Tyagi A.K."/>
            <person name="Gaikwad K."/>
            <person name="Singh A."/>
            <person name="Dalal V."/>
            <person name="Srivastava S."/>
            <person name="Dixit A."/>
            <person name="Pal A.K."/>
            <person name="Ghazi I.A."/>
            <person name="Yadav M."/>
            <person name="Pandit A."/>
            <person name="Bhargava A."/>
            <person name="Sureshbabu K."/>
            <person name="Batra K."/>
            <person name="Sharma T.R."/>
            <person name="Mohapatra T."/>
            <person name="Singh N.K."/>
            <person name="Messing J."/>
            <person name="Nelson A.B."/>
            <person name="Fuks G."/>
            <person name="Kavchok S."/>
            <person name="Keizer G."/>
            <person name="Linton E."/>
            <person name="Llaca V."/>
            <person name="Song R."/>
            <person name="Tanyolac B."/>
            <person name="Young S."/>
            <person name="Ho-Il K."/>
            <person name="Hahn J.H."/>
            <person name="Sangsakoo G."/>
            <person name="Vanavichit A."/>
            <person name="de Mattos Luiz.A.T."/>
            <person name="Zimmer P.D."/>
            <person name="Malone G."/>
            <person name="Dellagostin O."/>
            <person name="de Oliveira A.C."/>
            <person name="Bevan M."/>
            <person name="Bancroft I."/>
            <person name="Minx P."/>
            <person name="Cordum H."/>
            <person name="Wilson R."/>
            <person name="Cheng Z."/>
            <person name="Jin W."/>
            <person name="Jiang J."/>
            <person name="Leong S.A."/>
            <person name="Iwama H."/>
            <person name="Gojobori T."/>
            <person name="Itoh T."/>
            <person name="Niimura Y."/>
            <person name="Fujii Y."/>
            <person name="Habara T."/>
            <person name="Sakai H."/>
            <person name="Sato Y."/>
            <person name="Wilson G."/>
            <person name="Kumar K."/>
            <person name="McCouch S."/>
            <person name="Juretic N."/>
            <person name="Hoen D."/>
            <person name="Wright S."/>
            <person name="Bruskiewich R."/>
            <person name="Bureau T."/>
            <person name="Miyao A."/>
            <person name="Hirochika H."/>
            <person name="Nishikawa T."/>
            <person name="Kadowaki K."/>
            <person name="Sugiura M."/>
            <person name="Burr B."/>
            <person name="Sasaki T."/>
        </authorList>
    </citation>
    <scope>NUCLEOTIDE SEQUENCE [LARGE SCALE GENOMIC DNA]</scope>
    <source>
        <strain evidence="3">cv. Nipponbare</strain>
    </source>
</reference>
<reference evidence="2 3" key="2">
    <citation type="journal article" date="2013" name="Plant Cell Physiol.">
        <title>Rice Annotation Project Database (RAP-DB): an integrative and interactive database for rice genomics.</title>
        <authorList>
            <person name="Sakai H."/>
            <person name="Lee S.S."/>
            <person name="Tanaka T."/>
            <person name="Numa H."/>
            <person name="Kim J."/>
            <person name="Kawahara Y."/>
            <person name="Wakimoto H."/>
            <person name="Yang C.C."/>
            <person name="Iwamoto M."/>
            <person name="Abe T."/>
            <person name="Yamada Y."/>
            <person name="Muto A."/>
            <person name="Inokuchi H."/>
            <person name="Ikemura T."/>
            <person name="Matsumoto T."/>
            <person name="Sasaki T."/>
            <person name="Itoh T."/>
        </authorList>
    </citation>
    <scope>NUCLEOTIDE SEQUENCE [LARGE SCALE GENOMIC DNA]</scope>
    <source>
        <strain evidence="3">cv. Nipponbare</strain>
    </source>
</reference>
<accession>A0A0P0Y656</accession>
<dbReference type="EMBL" id="AP014968">
    <property type="protein sequence ID" value="BAT15560.1"/>
    <property type="molecule type" value="Genomic_DNA"/>
</dbReference>
<proteinExistence type="predicted"/>
<sequence length="139" mass="15324">MCSCRTQHRQREESTLPSSCSWSRQVHGVAAATAPWSPDLTAWRREEEAVRPLLATGSRSASGLPPAPPPPLLQQRWQARRRSGRAGAATGRPPPRFGRVRGGAVVPWGQSGWRGTATPHPAGEWWWWWWDLGMGRGGG</sequence>
<name>A0A0P0Y656_ORYSJ</name>
<dbReference type="PaxDb" id="39947-A0A0P0Y656"/>
<evidence type="ECO:0000313" key="2">
    <source>
        <dbReference type="EMBL" id="BAT15560.1"/>
    </source>
</evidence>
<dbReference type="AlphaFoldDB" id="A0A0P0Y656"/>
<reference evidence="2 3" key="3">
    <citation type="journal article" date="2013" name="Rice">
        <title>Improvement of the Oryza sativa Nipponbare reference genome using next generation sequence and optical map data.</title>
        <authorList>
            <person name="Kawahara Y."/>
            <person name="de la Bastide M."/>
            <person name="Hamilton J.P."/>
            <person name="Kanamori H."/>
            <person name="McCombie W.R."/>
            <person name="Ouyang S."/>
            <person name="Schwartz D.C."/>
            <person name="Tanaka T."/>
            <person name="Wu J."/>
            <person name="Zhou S."/>
            <person name="Childs K.L."/>
            <person name="Davidson R.M."/>
            <person name="Lin H."/>
            <person name="Quesada-Ocampo L."/>
            <person name="Vaillancourt B."/>
            <person name="Sakai H."/>
            <person name="Lee S.S."/>
            <person name="Kim J."/>
            <person name="Numa H."/>
            <person name="Itoh T."/>
            <person name="Buell C.R."/>
            <person name="Matsumoto T."/>
        </authorList>
    </citation>
    <scope>NUCLEOTIDE SEQUENCE [LARGE SCALE GENOMIC DNA]</scope>
    <source>
        <strain evidence="3">cv. Nipponbare</strain>
    </source>
</reference>
<organism evidence="2 3">
    <name type="scientific">Oryza sativa subsp. japonica</name>
    <name type="common">Rice</name>
    <dbReference type="NCBI Taxonomy" id="39947"/>
    <lineage>
        <taxon>Eukaryota</taxon>
        <taxon>Viridiplantae</taxon>
        <taxon>Streptophyta</taxon>
        <taxon>Embryophyta</taxon>
        <taxon>Tracheophyta</taxon>
        <taxon>Spermatophyta</taxon>
        <taxon>Magnoliopsida</taxon>
        <taxon>Liliopsida</taxon>
        <taxon>Poales</taxon>
        <taxon>Poaceae</taxon>
        <taxon>BOP clade</taxon>
        <taxon>Oryzoideae</taxon>
        <taxon>Oryzeae</taxon>
        <taxon>Oryzinae</taxon>
        <taxon>Oryza</taxon>
        <taxon>Oryza sativa</taxon>
    </lineage>
</organism>
<feature type="region of interest" description="Disordered" evidence="1">
    <location>
        <begin position="1"/>
        <end position="23"/>
    </location>
</feature>
<feature type="region of interest" description="Disordered" evidence="1">
    <location>
        <begin position="56"/>
        <end position="117"/>
    </location>
</feature>
<gene>
    <name evidence="2" type="ordered locus">Os12g0110975</name>
    <name evidence="2" type="ORF">OSNPB_120110975</name>
</gene>
<dbReference type="InParanoid" id="A0A0P0Y656"/>
<dbReference type="Proteomes" id="UP000059680">
    <property type="component" value="Chromosome 12"/>
</dbReference>
<protein>
    <submittedName>
        <fullName evidence="2">Os12g0110975 protein</fullName>
    </submittedName>
</protein>